<keyword evidence="4" id="KW-1003">Cell membrane</keyword>
<dbReference type="SMART" id="SM00382">
    <property type="entry name" value="AAA"/>
    <property type="match status" value="2"/>
</dbReference>
<keyword evidence="12" id="KW-1185">Reference proteome</keyword>
<accession>A0ABQ5ZNS4</accession>
<dbReference type="CDD" id="cd03257">
    <property type="entry name" value="ABC_NikE_OppD_transporters"/>
    <property type="match status" value="2"/>
</dbReference>
<dbReference type="Pfam" id="PF00005">
    <property type="entry name" value="ABC_tran"/>
    <property type="match status" value="2"/>
</dbReference>
<dbReference type="RefSeq" id="WP_244768654.1">
    <property type="nucleotide sequence ID" value="NZ_BSOP01000030.1"/>
</dbReference>
<dbReference type="InterPro" id="IPR003439">
    <property type="entry name" value="ABC_transporter-like_ATP-bd"/>
</dbReference>
<keyword evidence="6" id="KW-0547">Nucleotide-binding</keyword>
<comment type="caution">
    <text evidence="11">The sequence shown here is derived from an EMBL/GenBank/DDBJ whole genome shotgun (WGS) entry which is preliminary data.</text>
</comment>
<dbReference type="PROSITE" id="PS00211">
    <property type="entry name" value="ABC_TRANSPORTER_1"/>
    <property type="match status" value="2"/>
</dbReference>
<gene>
    <name evidence="11" type="ORF">GCM10007923_37170</name>
</gene>
<evidence type="ECO:0000256" key="7">
    <source>
        <dbReference type="ARBA" id="ARBA00022840"/>
    </source>
</evidence>
<feature type="domain" description="ABC transporter" evidence="10">
    <location>
        <begin position="356"/>
        <end position="594"/>
    </location>
</feature>
<proteinExistence type="inferred from homology"/>
<dbReference type="PANTHER" id="PTHR43297:SF14">
    <property type="entry name" value="ATPASE AAA-TYPE CORE DOMAIN-CONTAINING PROTEIN"/>
    <property type="match status" value="1"/>
</dbReference>
<evidence type="ECO:0000256" key="2">
    <source>
        <dbReference type="ARBA" id="ARBA00005417"/>
    </source>
</evidence>
<keyword evidence="8" id="KW-1278">Translocase</keyword>
<dbReference type="InterPro" id="IPR050388">
    <property type="entry name" value="ABC_Ni/Peptide_Import"/>
</dbReference>
<organism evidence="11 12">
    <name type="scientific">Shinella yambaruensis</name>
    <dbReference type="NCBI Taxonomy" id="415996"/>
    <lineage>
        <taxon>Bacteria</taxon>
        <taxon>Pseudomonadati</taxon>
        <taxon>Pseudomonadota</taxon>
        <taxon>Alphaproteobacteria</taxon>
        <taxon>Hyphomicrobiales</taxon>
        <taxon>Rhizobiaceae</taxon>
        <taxon>Shinella</taxon>
    </lineage>
</organism>
<evidence type="ECO:0000313" key="11">
    <source>
        <dbReference type="EMBL" id="GLR52503.1"/>
    </source>
</evidence>
<dbReference type="Proteomes" id="UP001156702">
    <property type="component" value="Unassembled WGS sequence"/>
</dbReference>
<evidence type="ECO:0000256" key="9">
    <source>
        <dbReference type="ARBA" id="ARBA00023136"/>
    </source>
</evidence>
<dbReference type="InterPro" id="IPR017871">
    <property type="entry name" value="ABC_transporter-like_CS"/>
</dbReference>
<protein>
    <submittedName>
        <fullName evidence="11">ABC transporter ATP-binding protein</fullName>
    </submittedName>
</protein>
<evidence type="ECO:0000313" key="12">
    <source>
        <dbReference type="Proteomes" id="UP001156702"/>
    </source>
</evidence>
<evidence type="ECO:0000256" key="6">
    <source>
        <dbReference type="ARBA" id="ARBA00022741"/>
    </source>
</evidence>
<comment type="subcellular location">
    <subcellularLocation>
        <location evidence="1">Cell inner membrane</location>
        <topology evidence="1">Peripheral membrane protein</topology>
    </subcellularLocation>
</comment>
<dbReference type="GO" id="GO:0005524">
    <property type="term" value="F:ATP binding"/>
    <property type="evidence" value="ECO:0007669"/>
    <property type="project" value="UniProtKB-KW"/>
</dbReference>
<evidence type="ECO:0000256" key="3">
    <source>
        <dbReference type="ARBA" id="ARBA00022448"/>
    </source>
</evidence>
<dbReference type="InterPro" id="IPR013563">
    <property type="entry name" value="Oligopep_ABC_C"/>
</dbReference>
<evidence type="ECO:0000256" key="5">
    <source>
        <dbReference type="ARBA" id="ARBA00022519"/>
    </source>
</evidence>
<dbReference type="NCBIfam" id="TIGR01727">
    <property type="entry name" value="oligo_HPY"/>
    <property type="match status" value="1"/>
</dbReference>
<reference evidence="12" key="1">
    <citation type="journal article" date="2019" name="Int. J. Syst. Evol. Microbiol.">
        <title>The Global Catalogue of Microorganisms (GCM) 10K type strain sequencing project: providing services to taxonomists for standard genome sequencing and annotation.</title>
        <authorList>
            <consortium name="The Broad Institute Genomics Platform"/>
            <consortium name="The Broad Institute Genome Sequencing Center for Infectious Disease"/>
            <person name="Wu L."/>
            <person name="Ma J."/>
        </authorList>
    </citation>
    <scope>NUCLEOTIDE SEQUENCE [LARGE SCALE GENOMIC DNA]</scope>
    <source>
        <strain evidence="12">NBRC 102122</strain>
    </source>
</reference>
<dbReference type="SUPFAM" id="SSF52540">
    <property type="entry name" value="P-loop containing nucleoside triphosphate hydrolases"/>
    <property type="match status" value="2"/>
</dbReference>
<comment type="similarity">
    <text evidence="2">Belongs to the ABC transporter superfamily.</text>
</comment>
<dbReference type="PROSITE" id="PS50893">
    <property type="entry name" value="ABC_TRANSPORTER_2"/>
    <property type="match status" value="2"/>
</dbReference>
<evidence type="ECO:0000259" key="10">
    <source>
        <dbReference type="PROSITE" id="PS50893"/>
    </source>
</evidence>
<sequence>MNVAPKHLRMPAGETQAALQVEGLRVDVAGSKTNIVAGVAFSLKAGEIMGLVGESGSGKTTAALALLGYAKLGTAITAGSVRVRGVDILTLPWKEIRRQRGRLISYVPQDPGASLNPAMRIGAQMLEALNKDGREAGASERVAEALADVALPATPDFLSRFPHQLSGGQQQRIGLAMAFIGRPAVVVLDEPTTGLDVTTQAHVLATVRDLCARYGTAAVYVSHDLAVVNDLADSVSVMYLGRIVESGPTGITLRSPEHPYTRLLISAIPDPTVRRKLRGIAGHAPSVMNRDGGCVFASRCPDVLDDCRRAEPPLLRLHAEEHKVACLRRQGAEATVPFRVPDIEPAPEKMEKPVLLRVSGLDAGYGSVRILKGVDLAIREGSCTAIVGESGSGKTTLAKCLGGLHADATGSVQLRGEPLPFGARRRSPGQRRAVQYIFQNPYSSLNPRRTVHELVAQSIAAFTEKGRAPRHSVADLLSMVALNPRLHDRYPQQLSGGERQRVAIARAIAADPEILICDEITSALDVSVQASIVQLLKTLHRQSGTTIIFITHNLAVVRAIADRVAVVKSGALVEEGESDAVLDAPQDPYTRNLLQSTPRLWWS</sequence>
<name>A0ABQ5ZNS4_9HYPH</name>
<dbReference type="Gene3D" id="3.40.50.300">
    <property type="entry name" value="P-loop containing nucleotide triphosphate hydrolases"/>
    <property type="match status" value="2"/>
</dbReference>
<dbReference type="Pfam" id="PF08352">
    <property type="entry name" value="oligo_HPY"/>
    <property type="match status" value="2"/>
</dbReference>
<dbReference type="NCBIfam" id="NF008453">
    <property type="entry name" value="PRK11308.1"/>
    <property type="match status" value="2"/>
</dbReference>
<evidence type="ECO:0000256" key="1">
    <source>
        <dbReference type="ARBA" id="ARBA00004417"/>
    </source>
</evidence>
<evidence type="ECO:0000256" key="4">
    <source>
        <dbReference type="ARBA" id="ARBA00022475"/>
    </source>
</evidence>
<evidence type="ECO:0000256" key="8">
    <source>
        <dbReference type="ARBA" id="ARBA00022967"/>
    </source>
</evidence>
<keyword evidence="7 11" id="KW-0067">ATP-binding</keyword>
<dbReference type="InterPro" id="IPR003593">
    <property type="entry name" value="AAA+_ATPase"/>
</dbReference>
<keyword evidence="5" id="KW-0997">Cell inner membrane</keyword>
<keyword evidence="3" id="KW-0813">Transport</keyword>
<dbReference type="PANTHER" id="PTHR43297">
    <property type="entry name" value="OLIGOPEPTIDE TRANSPORT ATP-BINDING PROTEIN APPD"/>
    <property type="match status" value="1"/>
</dbReference>
<keyword evidence="9" id="KW-0472">Membrane</keyword>
<dbReference type="InterPro" id="IPR027417">
    <property type="entry name" value="P-loop_NTPase"/>
</dbReference>
<feature type="domain" description="ABC transporter" evidence="10">
    <location>
        <begin position="19"/>
        <end position="265"/>
    </location>
</feature>
<dbReference type="EMBL" id="BSOP01000030">
    <property type="protein sequence ID" value="GLR52503.1"/>
    <property type="molecule type" value="Genomic_DNA"/>
</dbReference>